<evidence type="ECO:0000313" key="2">
    <source>
        <dbReference type="Proteomes" id="UP000003880"/>
    </source>
</evidence>
<organism evidence="1 2">
    <name type="scientific">Citrobacter youngae ATCC 29220</name>
    <dbReference type="NCBI Taxonomy" id="500640"/>
    <lineage>
        <taxon>Bacteria</taxon>
        <taxon>Pseudomonadati</taxon>
        <taxon>Pseudomonadota</taxon>
        <taxon>Gammaproteobacteria</taxon>
        <taxon>Enterobacterales</taxon>
        <taxon>Enterobacteriaceae</taxon>
        <taxon>Citrobacter</taxon>
        <taxon>Citrobacter freundii complex</taxon>
    </lineage>
</organism>
<accession>D4B7M7</accession>
<gene>
    <name evidence="1" type="ORF">CIT292_06325</name>
</gene>
<dbReference type="Proteomes" id="UP000003880">
    <property type="component" value="Unassembled WGS sequence"/>
</dbReference>
<evidence type="ECO:0000313" key="1">
    <source>
        <dbReference type="EMBL" id="EFE10157.1"/>
    </source>
</evidence>
<sequence>MRHNPDGIPYSILSIVNHRIVREAHSNTFFAPAKASIPLA</sequence>
<proteinExistence type="predicted"/>
<dbReference type="HOGENOM" id="CLU_3287074_0_0_6"/>
<protein>
    <submittedName>
        <fullName evidence="1">Uncharacterized protein</fullName>
    </submittedName>
</protein>
<name>D4B7M7_9ENTR</name>
<dbReference type="AlphaFoldDB" id="D4B7M7"/>
<comment type="caution">
    <text evidence="1">The sequence shown here is derived from an EMBL/GenBank/DDBJ whole genome shotgun (WGS) entry which is preliminary data.</text>
</comment>
<reference evidence="1 2" key="1">
    <citation type="submission" date="2010-02" db="EMBL/GenBank/DDBJ databases">
        <authorList>
            <person name="Weinstock G."/>
            <person name="Sodergren E."/>
            <person name="Clifton S."/>
            <person name="Fulton L."/>
            <person name="Fulton B."/>
            <person name="Courtney L."/>
            <person name="Fronick C."/>
            <person name="Harrison M."/>
            <person name="Strong C."/>
            <person name="Farmer C."/>
            <person name="Delahaunty K."/>
            <person name="Markovic C."/>
            <person name="Hall O."/>
            <person name="Minx P."/>
            <person name="Tomlinson C."/>
            <person name="Mitreva M."/>
            <person name="Nelson J."/>
            <person name="Hou S."/>
            <person name="Wollam A."/>
            <person name="Pepin K.H."/>
            <person name="Johnson M."/>
            <person name="Bhonagiri V."/>
            <person name="Zhang X."/>
            <person name="Suruliraj S."/>
            <person name="Warren W."/>
            <person name="Chinwalla A."/>
            <person name="Mardis E.R."/>
            <person name="Wilson R.K."/>
        </authorList>
    </citation>
    <scope>NUCLEOTIDE SEQUENCE [LARGE SCALE GENOMIC DNA]</scope>
    <source>
        <strain evidence="1 2">ATCC 29220</strain>
    </source>
</reference>
<dbReference type="EMBL" id="ABWL02000002">
    <property type="protein sequence ID" value="EFE10157.1"/>
    <property type="molecule type" value="Genomic_DNA"/>
</dbReference>